<dbReference type="EMBL" id="JAKFHA010000035">
    <property type="protein sequence ID" value="MCF2532533.1"/>
    <property type="molecule type" value="Genomic_DNA"/>
</dbReference>
<name>A0AA41Q6L6_9ACTN</name>
<feature type="transmembrane region" description="Helical" evidence="5">
    <location>
        <begin position="280"/>
        <end position="304"/>
    </location>
</feature>
<evidence type="ECO:0000256" key="2">
    <source>
        <dbReference type="ARBA" id="ARBA00022692"/>
    </source>
</evidence>
<feature type="transmembrane region" description="Helical" evidence="5">
    <location>
        <begin position="376"/>
        <end position="397"/>
    </location>
</feature>
<proteinExistence type="inferred from homology"/>
<feature type="transmembrane region" description="Helical" evidence="5">
    <location>
        <begin position="147"/>
        <end position="164"/>
    </location>
</feature>
<keyword evidence="5" id="KW-0520">NAD</keyword>
<feature type="transmembrane region" description="Helical" evidence="5">
    <location>
        <begin position="343"/>
        <end position="364"/>
    </location>
</feature>
<comment type="similarity">
    <text evidence="5">Belongs to the complex I subunit 2 family.</text>
</comment>
<keyword evidence="5" id="KW-0874">Quinone</keyword>
<dbReference type="GO" id="GO:0012505">
    <property type="term" value="C:endomembrane system"/>
    <property type="evidence" value="ECO:0007669"/>
    <property type="project" value="UniProtKB-SubCell"/>
</dbReference>
<dbReference type="Pfam" id="PF00361">
    <property type="entry name" value="Proton_antipo_M"/>
    <property type="match status" value="1"/>
</dbReference>
<evidence type="ECO:0000256" key="4">
    <source>
        <dbReference type="ARBA" id="ARBA00023136"/>
    </source>
</evidence>
<keyword evidence="5" id="KW-1003">Cell membrane</keyword>
<sequence>MTVAISPQGMPTASAHDSLSLVQDIDWAAVAPPLALAVAALVVLLADLFLAGPRKVWLAWISLGGLAAALVLLLPLNDGDTRATFCAPANPTTTPGCSYVVDDFTLVLQLVLIASAAVVVLLSMPMTAPRPWADERDVDSGVPGGEYHFLLLASATGAVTLVAARDLLTLVVALETLSLPAFALVGLRRDGRGGEAALKYFLMSVAATAVLLFGISLLYGATGTVYLDRVAAALTALDPRLETVAATGAALTLAGFAFKVAAVPFHFWVPDTYRGAPVPVAAYLSVVSKTAGFGGLLLVAGIALRPYAHVWGPALAVLAALTMTVGNLVAVRVATGSGDAVRLLAWSSIAQSGYVLVPFGTAAGEGADLSERLSASVAYLAVYAVMNLGAFAVVTAVGRDRPTGLLSDYRGLLRARPAPALAMAFFLLCLAGLPPGLMGLFAKVTVFQAVVAGGTGWLAVVMAVNVVIGLYYYLVWTALLFAPPVPGAPPAAEGTPEGPGTLGAAGALRVPMPFALAIAVAFVLGVVLSVAPQIVLQVLTVPGLLG</sequence>
<dbReference type="InterPro" id="IPR010096">
    <property type="entry name" value="NADH-Q_OxRdtase_suN/2"/>
</dbReference>
<keyword evidence="5" id="KW-1278">Translocase</keyword>
<dbReference type="Proteomes" id="UP001165378">
    <property type="component" value="Unassembled WGS sequence"/>
</dbReference>
<evidence type="ECO:0000313" key="9">
    <source>
        <dbReference type="Proteomes" id="UP001165378"/>
    </source>
</evidence>
<dbReference type="EC" id="7.1.1.-" evidence="5"/>
<keyword evidence="2 5" id="KW-0812">Transmembrane</keyword>
<feature type="transmembrane region" description="Helical" evidence="5">
    <location>
        <begin position="106"/>
        <end position="126"/>
    </location>
</feature>
<protein>
    <recommendedName>
        <fullName evidence="5">NADH-quinone oxidoreductase subunit N</fullName>
        <ecNumber evidence="5">7.1.1.-</ecNumber>
    </recommendedName>
    <alternativeName>
        <fullName evidence="5">NADH dehydrogenase I subunit N</fullName>
    </alternativeName>
    <alternativeName>
        <fullName evidence="5">NDH-1 subunit N</fullName>
    </alternativeName>
</protein>
<keyword evidence="5" id="KW-0813">Transport</keyword>
<comment type="subunit">
    <text evidence="5">NDH-1 is composed of 14 different subunits. Subunits NuoA, H, J, K, L, M, N constitute the membrane sector of the complex.</text>
</comment>
<feature type="transmembrane region" description="Helical" evidence="5">
    <location>
        <begin position="418"/>
        <end position="442"/>
    </location>
</feature>
<gene>
    <name evidence="5" type="primary">nuoN</name>
    <name evidence="8" type="ORF">LZ495_35710</name>
</gene>
<comment type="caution">
    <text evidence="8">The sequence shown here is derived from an EMBL/GenBank/DDBJ whole genome shotgun (WGS) entry which is preliminary data.</text>
</comment>
<feature type="transmembrane region" description="Helical" evidence="5">
    <location>
        <begin position="170"/>
        <end position="188"/>
    </location>
</feature>
<evidence type="ECO:0000256" key="6">
    <source>
        <dbReference type="RuleBase" id="RU000320"/>
    </source>
</evidence>
<feature type="transmembrane region" description="Helical" evidence="5">
    <location>
        <begin position="454"/>
        <end position="474"/>
    </location>
</feature>
<dbReference type="HAMAP" id="MF_00445">
    <property type="entry name" value="NDH1_NuoN_1"/>
    <property type="match status" value="1"/>
</dbReference>
<evidence type="ECO:0000256" key="5">
    <source>
        <dbReference type="HAMAP-Rule" id="MF_00445"/>
    </source>
</evidence>
<dbReference type="GO" id="GO:0008137">
    <property type="term" value="F:NADH dehydrogenase (ubiquinone) activity"/>
    <property type="evidence" value="ECO:0007669"/>
    <property type="project" value="InterPro"/>
</dbReference>
<dbReference type="GO" id="GO:0005886">
    <property type="term" value="C:plasma membrane"/>
    <property type="evidence" value="ECO:0007669"/>
    <property type="project" value="UniProtKB-SubCell"/>
</dbReference>
<dbReference type="RefSeq" id="WP_235057309.1">
    <property type="nucleotide sequence ID" value="NZ_JAKFHA010000035.1"/>
</dbReference>
<feature type="transmembrane region" description="Helical" evidence="5">
    <location>
        <begin position="27"/>
        <end position="50"/>
    </location>
</feature>
<dbReference type="PANTHER" id="PTHR22773">
    <property type="entry name" value="NADH DEHYDROGENASE"/>
    <property type="match status" value="1"/>
</dbReference>
<comment type="function">
    <text evidence="5">NDH-1 shuttles electrons from NADH, via FMN and iron-sulfur (Fe-S) centers, to quinones in the respiratory chain. The immediate electron acceptor for the enzyme in this species is believed to be a menaquinone. Couples the redox reaction to proton translocation (for every two electrons transferred, four hydrogen ions are translocated across the cytoplasmic membrane), and thus conserves the redox energy in a proton gradient.</text>
</comment>
<comment type="catalytic activity">
    <reaction evidence="5">
        <text>a quinone + NADH + 5 H(+)(in) = a quinol + NAD(+) + 4 H(+)(out)</text>
        <dbReference type="Rhea" id="RHEA:57888"/>
        <dbReference type="ChEBI" id="CHEBI:15378"/>
        <dbReference type="ChEBI" id="CHEBI:24646"/>
        <dbReference type="ChEBI" id="CHEBI:57540"/>
        <dbReference type="ChEBI" id="CHEBI:57945"/>
        <dbReference type="ChEBI" id="CHEBI:132124"/>
    </reaction>
</comment>
<dbReference type="InterPro" id="IPR001750">
    <property type="entry name" value="ND/Mrp_TM"/>
</dbReference>
<feature type="transmembrane region" description="Helical" evidence="5">
    <location>
        <begin position="200"/>
        <end position="221"/>
    </location>
</feature>
<feature type="transmembrane region" description="Helical" evidence="5">
    <location>
        <begin position="514"/>
        <end position="536"/>
    </location>
</feature>
<dbReference type="GO" id="GO:0042773">
    <property type="term" value="P:ATP synthesis coupled electron transport"/>
    <property type="evidence" value="ECO:0007669"/>
    <property type="project" value="InterPro"/>
</dbReference>
<feature type="transmembrane region" description="Helical" evidence="5">
    <location>
        <begin position="57"/>
        <end position="76"/>
    </location>
</feature>
<evidence type="ECO:0000313" key="8">
    <source>
        <dbReference type="EMBL" id="MCF2532533.1"/>
    </source>
</evidence>
<dbReference type="AlphaFoldDB" id="A0AA41Q6L6"/>
<dbReference type="GO" id="GO:0050136">
    <property type="term" value="F:NADH dehydrogenase (quinone) (non-electrogenic) activity"/>
    <property type="evidence" value="ECO:0007669"/>
    <property type="project" value="UniProtKB-UniRule"/>
</dbReference>
<organism evidence="8 9">
    <name type="scientific">Yinghuangia soli</name>
    <dbReference type="NCBI Taxonomy" id="2908204"/>
    <lineage>
        <taxon>Bacteria</taxon>
        <taxon>Bacillati</taxon>
        <taxon>Actinomycetota</taxon>
        <taxon>Actinomycetes</taxon>
        <taxon>Kitasatosporales</taxon>
        <taxon>Streptomycetaceae</taxon>
        <taxon>Yinghuangia</taxon>
    </lineage>
</organism>
<accession>A0AA41Q6L6</accession>
<keyword evidence="9" id="KW-1185">Reference proteome</keyword>
<evidence type="ECO:0000256" key="1">
    <source>
        <dbReference type="ARBA" id="ARBA00004127"/>
    </source>
</evidence>
<dbReference type="GO" id="GO:0048038">
    <property type="term" value="F:quinone binding"/>
    <property type="evidence" value="ECO:0007669"/>
    <property type="project" value="UniProtKB-KW"/>
</dbReference>
<feature type="transmembrane region" description="Helical" evidence="5">
    <location>
        <begin position="244"/>
        <end position="268"/>
    </location>
</feature>
<reference evidence="8" key="1">
    <citation type="submission" date="2022-01" db="EMBL/GenBank/DDBJ databases">
        <title>Genome-Based Taxonomic Classification of the Phylum Actinobacteria.</title>
        <authorList>
            <person name="Gao Y."/>
        </authorList>
    </citation>
    <scope>NUCLEOTIDE SEQUENCE</scope>
    <source>
        <strain evidence="8">KLBMP 8922</strain>
    </source>
</reference>
<evidence type="ECO:0000256" key="3">
    <source>
        <dbReference type="ARBA" id="ARBA00022989"/>
    </source>
</evidence>
<comment type="subcellular location">
    <subcellularLocation>
        <location evidence="5">Cell membrane</location>
        <topology evidence="5">Multi-pass membrane protein</topology>
    </subcellularLocation>
    <subcellularLocation>
        <location evidence="1">Endomembrane system</location>
        <topology evidence="1">Multi-pass membrane protein</topology>
    </subcellularLocation>
    <subcellularLocation>
        <location evidence="6">Membrane</location>
        <topology evidence="6">Multi-pass membrane protein</topology>
    </subcellularLocation>
</comment>
<evidence type="ECO:0000259" key="7">
    <source>
        <dbReference type="Pfam" id="PF00361"/>
    </source>
</evidence>
<keyword evidence="3 5" id="KW-1133">Transmembrane helix</keyword>
<feature type="transmembrane region" description="Helical" evidence="5">
    <location>
        <begin position="310"/>
        <end position="331"/>
    </location>
</feature>
<keyword evidence="4 5" id="KW-0472">Membrane</keyword>
<feature type="domain" description="NADH:quinone oxidoreductase/Mrp antiporter transmembrane" evidence="7">
    <location>
        <begin position="164"/>
        <end position="468"/>
    </location>
</feature>